<gene>
    <name evidence="2" type="ORF">BDV95DRAFT_98833</name>
</gene>
<dbReference type="EMBL" id="JAADJZ010000016">
    <property type="protein sequence ID" value="KAF2869407.1"/>
    <property type="molecule type" value="Genomic_DNA"/>
</dbReference>
<feature type="region of interest" description="Disordered" evidence="1">
    <location>
        <begin position="29"/>
        <end position="128"/>
    </location>
</feature>
<evidence type="ECO:0000256" key="1">
    <source>
        <dbReference type="SAM" id="MobiDB-lite"/>
    </source>
</evidence>
<proteinExistence type="predicted"/>
<protein>
    <submittedName>
        <fullName evidence="2">Uncharacterized protein</fullName>
    </submittedName>
</protein>
<organism evidence="2 3">
    <name type="scientific">Massariosphaeria phaeospora</name>
    <dbReference type="NCBI Taxonomy" id="100035"/>
    <lineage>
        <taxon>Eukaryota</taxon>
        <taxon>Fungi</taxon>
        <taxon>Dikarya</taxon>
        <taxon>Ascomycota</taxon>
        <taxon>Pezizomycotina</taxon>
        <taxon>Dothideomycetes</taxon>
        <taxon>Pleosporomycetidae</taxon>
        <taxon>Pleosporales</taxon>
        <taxon>Pleosporales incertae sedis</taxon>
        <taxon>Massariosphaeria</taxon>
    </lineage>
</organism>
<evidence type="ECO:0000313" key="3">
    <source>
        <dbReference type="Proteomes" id="UP000481861"/>
    </source>
</evidence>
<accession>A0A7C8IC18</accession>
<dbReference type="AlphaFoldDB" id="A0A7C8IC18"/>
<feature type="compositionally biased region" description="Basic residues" evidence="1">
    <location>
        <begin position="57"/>
        <end position="67"/>
    </location>
</feature>
<feature type="compositionally biased region" description="Polar residues" evidence="1">
    <location>
        <begin position="85"/>
        <end position="102"/>
    </location>
</feature>
<reference evidence="2 3" key="1">
    <citation type="submission" date="2020-01" db="EMBL/GenBank/DDBJ databases">
        <authorList>
            <consortium name="DOE Joint Genome Institute"/>
            <person name="Haridas S."/>
            <person name="Albert R."/>
            <person name="Binder M."/>
            <person name="Bloem J."/>
            <person name="Labutti K."/>
            <person name="Salamov A."/>
            <person name="Andreopoulos B."/>
            <person name="Baker S.E."/>
            <person name="Barry K."/>
            <person name="Bills G."/>
            <person name="Bluhm B.H."/>
            <person name="Cannon C."/>
            <person name="Castanera R."/>
            <person name="Culley D.E."/>
            <person name="Daum C."/>
            <person name="Ezra D."/>
            <person name="Gonzalez J.B."/>
            <person name="Henrissat B."/>
            <person name="Kuo A."/>
            <person name="Liang C."/>
            <person name="Lipzen A."/>
            <person name="Lutzoni F."/>
            <person name="Magnuson J."/>
            <person name="Mondo S."/>
            <person name="Nolan M."/>
            <person name="Ohm R."/>
            <person name="Pangilinan J."/>
            <person name="Park H.-J.H."/>
            <person name="Ramirez L."/>
            <person name="Alfaro M."/>
            <person name="Sun H."/>
            <person name="Tritt A."/>
            <person name="Yoshinaga Y."/>
            <person name="Zwiers L.-H.L."/>
            <person name="Turgeon B.G."/>
            <person name="Goodwin S.B."/>
            <person name="Spatafora J.W."/>
            <person name="Crous P.W."/>
            <person name="Grigoriev I.V."/>
        </authorList>
    </citation>
    <scope>NUCLEOTIDE SEQUENCE [LARGE SCALE GENOMIC DNA]</scope>
    <source>
        <strain evidence="2 3">CBS 611.86</strain>
    </source>
</reference>
<keyword evidence="3" id="KW-1185">Reference proteome</keyword>
<dbReference type="Proteomes" id="UP000481861">
    <property type="component" value="Unassembled WGS sequence"/>
</dbReference>
<comment type="caution">
    <text evidence="2">The sequence shown here is derived from an EMBL/GenBank/DDBJ whole genome shotgun (WGS) entry which is preliminary data.</text>
</comment>
<sequence>MPISPDRPSGPHNSSNCKACRSLEHAAQLPGRQLLRASVRPPSPAPPLHPQGVTNKHSQRQLPRPHPRPCAYHYATVHRRRRLKPSSSRVASLDPPTNSRSLPSRMAASREPPRVPQLLRPPASTKHSALCPRCVPSRGCTLPELMARQATLAAVGNRCLHERVPSIDCGLLP</sequence>
<evidence type="ECO:0000313" key="2">
    <source>
        <dbReference type="EMBL" id="KAF2869407.1"/>
    </source>
</evidence>
<name>A0A7C8IC18_9PLEO</name>